<evidence type="ECO:0000313" key="1">
    <source>
        <dbReference type="EMBL" id="KAK0571387.1"/>
    </source>
</evidence>
<gene>
    <name evidence="1" type="ORF">LWI29_014957</name>
</gene>
<protein>
    <submittedName>
        <fullName evidence="1">Uncharacterized protein</fullName>
    </submittedName>
</protein>
<accession>A0AA39RDS4</accession>
<dbReference type="AlphaFoldDB" id="A0AA39RDS4"/>
<reference evidence="1" key="2">
    <citation type="submission" date="2023-06" db="EMBL/GenBank/DDBJ databases">
        <authorList>
            <person name="Swenson N.G."/>
            <person name="Wegrzyn J.L."/>
            <person name="Mcevoy S.L."/>
        </authorList>
    </citation>
    <scope>NUCLEOTIDE SEQUENCE</scope>
    <source>
        <strain evidence="1">NS2018</strain>
        <tissue evidence="1">Leaf</tissue>
    </source>
</reference>
<proteinExistence type="predicted"/>
<dbReference type="EMBL" id="JAUESC010000388">
    <property type="protein sequence ID" value="KAK0571387.1"/>
    <property type="molecule type" value="Genomic_DNA"/>
</dbReference>
<evidence type="ECO:0000313" key="2">
    <source>
        <dbReference type="Proteomes" id="UP001168877"/>
    </source>
</evidence>
<comment type="caution">
    <text evidence="1">The sequence shown here is derived from an EMBL/GenBank/DDBJ whole genome shotgun (WGS) entry which is preliminary data.</text>
</comment>
<reference evidence="1" key="1">
    <citation type="journal article" date="2022" name="Plant J.">
        <title>Strategies of tolerance reflected in two North American maple genomes.</title>
        <authorList>
            <person name="McEvoy S.L."/>
            <person name="Sezen U.U."/>
            <person name="Trouern-Trend A."/>
            <person name="McMahon S.M."/>
            <person name="Schaberg P.G."/>
            <person name="Yang J."/>
            <person name="Wegrzyn J.L."/>
            <person name="Swenson N.G."/>
        </authorList>
    </citation>
    <scope>NUCLEOTIDE SEQUENCE</scope>
    <source>
        <strain evidence="1">NS2018</strain>
    </source>
</reference>
<sequence length="121" mass="13375">MLRVSVDGVDDGCVLGLGKRDIYVGKVLGMKRAEVGQVGKLITSSSRAYARRRKSPSILEVGVEFQPSGRLASSHCMNPPSFVVSLERLEGEKEAAKGELEAWWPWRFGLMEERENFCMGG</sequence>
<dbReference type="Proteomes" id="UP001168877">
    <property type="component" value="Unassembled WGS sequence"/>
</dbReference>
<keyword evidence="2" id="KW-1185">Reference proteome</keyword>
<name>A0AA39RDS4_ACESA</name>
<organism evidence="1 2">
    <name type="scientific">Acer saccharum</name>
    <name type="common">Sugar maple</name>
    <dbReference type="NCBI Taxonomy" id="4024"/>
    <lineage>
        <taxon>Eukaryota</taxon>
        <taxon>Viridiplantae</taxon>
        <taxon>Streptophyta</taxon>
        <taxon>Embryophyta</taxon>
        <taxon>Tracheophyta</taxon>
        <taxon>Spermatophyta</taxon>
        <taxon>Magnoliopsida</taxon>
        <taxon>eudicotyledons</taxon>
        <taxon>Gunneridae</taxon>
        <taxon>Pentapetalae</taxon>
        <taxon>rosids</taxon>
        <taxon>malvids</taxon>
        <taxon>Sapindales</taxon>
        <taxon>Sapindaceae</taxon>
        <taxon>Hippocastanoideae</taxon>
        <taxon>Acereae</taxon>
        <taxon>Acer</taxon>
    </lineage>
</organism>